<dbReference type="PANTHER" id="PTHR43046:SF14">
    <property type="entry name" value="MUTT_NUDIX FAMILY PROTEIN"/>
    <property type="match status" value="1"/>
</dbReference>
<organism evidence="4 5">
    <name type="scientific">Brevibacillus panacihumi</name>
    <dbReference type="NCBI Taxonomy" id="497735"/>
    <lineage>
        <taxon>Bacteria</taxon>
        <taxon>Bacillati</taxon>
        <taxon>Bacillota</taxon>
        <taxon>Bacilli</taxon>
        <taxon>Bacillales</taxon>
        <taxon>Paenibacillaceae</taxon>
        <taxon>Brevibacillus</taxon>
    </lineage>
</organism>
<dbReference type="PANTHER" id="PTHR43046">
    <property type="entry name" value="GDP-MANNOSE MANNOSYL HYDROLASE"/>
    <property type="match status" value="1"/>
</dbReference>
<proteinExistence type="predicted"/>
<keyword evidence="2 4" id="KW-0378">Hydrolase</keyword>
<dbReference type="InterPro" id="IPR020476">
    <property type="entry name" value="Nudix_hydrolase"/>
</dbReference>
<comment type="cofactor">
    <cofactor evidence="1">
        <name>Mg(2+)</name>
        <dbReference type="ChEBI" id="CHEBI:18420"/>
    </cofactor>
</comment>
<protein>
    <submittedName>
        <fullName evidence="4">NUDIX hydrolase</fullName>
    </submittedName>
</protein>
<dbReference type="GO" id="GO:0016787">
    <property type="term" value="F:hydrolase activity"/>
    <property type="evidence" value="ECO:0007669"/>
    <property type="project" value="UniProtKB-KW"/>
</dbReference>
<evidence type="ECO:0000256" key="2">
    <source>
        <dbReference type="ARBA" id="ARBA00022801"/>
    </source>
</evidence>
<evidence type="ECO:0000256" key="1">
    <source>
        <dbReference type="ARBA" id="ARBA00001946"/>
    </source>
</evidence>
<dbReference type="RefSeq" id="WP_122912774.1">
    <property type="nucleotide sequence ID" value="NZ_RHHT01000011.1"/>
</dbReference>
<reference evidence="4 5" key="1">
    <citation type="submission" date="2018-10" db="EMBL/GenBank/DDBJ databases">
        <title>Phylogenomics of Brevibacillus.</title>
        <authorList>
            <person name="Dunlap C."/>
        </authorList>
    </citation>
    <scope>NUCLEOTIDE SEQUENCE [LARGE SCALE GENOMIC DNA]</scope>
    <source>
        <strain evidence="4 5">JCM 15085</strain>
    </source>
</reference>
<name>A0A3M8D2L5_9BACL</name>
<dbReference type="AlphaFoldDB" id="A0A3M8D2L5"/>
<dbReference type="PROSITE" id="PS51462">
    <property type="entry name" value="NUDIX"/>
    <property type="match status" value="1"/>
</dbReference>
<dbReference type="Pfam" id="PF00293">
    <property type="entry name" value="NUDIX"/>
    <property type="match status" value="1"/>
</dbReference>
<sequence>MSWQLPVSIKGIILQQGQVILLKNDRMEWELPGGRLEQGETPEECLRREIREELAISCSVLRCVDVWVYEVLEGRHVLIVTYLCETMETDRLKISEEHSEWKSFKVDKIDEVHMPEGYKNSIKKALCI</sequence>
<dbReference type="InterPro" id="IPR000086">
    <property type="entry name" value="NUDIX_hydrolase_dom"/>
</dbReference>
<gene>
    <name evidence="4" type="ORF">EDM58_07460</name>
</gene>
<dbReference type="SUPFAM" id="SSF55811">
    <property type="entry name" value="Nudix"/>
    <property type="match status" value="1"/>
</dbReference>
<dbReference type="PRINTS" id="PR00502">
    <property type="entry name" value="NUDIXFAMILY"/>
</dbReference>
<dbReference type="InterPro" id="IPR015797">
    <property type="entry name" value="NUDIX_hydrolase-like_dom_sf"/>
</dbReference>
<feature type="domain" description="Nudix hydrolase" evidence="3">
    <location>
        <begin position="2"/>
        <end position="126"/>
    </location>
</feature>
<dbReference type="EMBL" id="RHHT01000011">
    <property type="protein sequence ID" value="RNB81949.1"/>
    <property type="molecule type" value="Genomic_DNA"/>
</dbReference>
<evidence type="ECO:0000313" key="5">
    <source>
        <dbReference type="Proteomes" id="UP000281915"/>
    </source>
</evidence>
<dbReference type="Proteomes" id="UP000281915">
    <property type="component" value="Unassembled WGS sequence"/>
</dbReference>
<comment type="caution">
    <text evidence="4">The sequence shown here is derived from an EMBL/GenBank/DDBJ whole genome shotgun (WGS) entry which is preliminary data.</text>
</comment>
<evidence type="ECO:0000259" key="3">
    <source>
        <dbReference type="PROSITE" id="PS51462"/>
    </source>
</evidence>
<dbReference type="Gene3D" id="3.90.79.10">
    <property type="entry name" value="Nucleoside Triphosphate Pyrophosphohydrolase"/>
    <property type="match status" value="1"/>
</dbReference>
<accession>A0A3M8D2L5</accession>
<dbReference type="CDD" id="cd04699">
    <property type="entry name" value="NUDIX_MutT_Nudt1"/>
    <property type="match status" value="1"/>
</dbReference>
<evidence type="ECO:0000313" key="4">
    <source>
        <dbReference type="EMBL" id="RNB81949.1"/>
    </source>
</evidence>